<evidence type="ECO:0000313" key="6">
    <source>
        <dbReference type="Proteomes" id="UP000198506"/>
    </source>
</evidence>
<proteinExistence type="predicted"/>
<comment type="caution">
    <text evidence="5">The sequence shown here is derived from an EMBL/GenBank/DDBJ whole genome shotgun (WGS) entry which is preliminary data.</text>
</comment>
<feature type="domain" description="HTH lacI-type" evidence="4">
    <location>
        <begin position="3"/>
        <end position="57"/>
    </location>
</feature>
<dbReference type="CDD" id="cd06267">
    <property type="entry name" value="PBP1_LacI_sugar_binding-like"/>
    <property type="match status" value="1"/>
</dbReference>
<dbReference type="RefSeq" id="WP_092915384.1">
    <property type="nucleotide sequence ID" value="NZ_FOZN01000001.1"/>
</dbReference>
<evidence type="ECO:0000256" key="1">
    <source>
        <dbReference type="ARBA" id="ARBA00023015"/>
    </source>
</evidence>
<organism evidence="5 6">
    <name type="scientific">Agrococcus baldri</name>
    <dbReference type="NCBI Taxonomy" id="153730"/>
    <lineage>
        <taxon>Bacteria</taxon>
        <taxon>Bacillati</taxon>
        <taxon>Actinomycetota</taxon>
        <taxon>Actinomycetes</taxon>
        <taxon>Micrococcales</taxon>
        <taxon>Microbacteriaceae</taxon>
        <taxon>Agrococcus</taxon>
    </lineage>
</organism>
<evidence type="ECO:0000313" key="5">
    <source>
        <dbReference type="EMBL" id="SFS00108.1"/>
    </source>
</evidence>
<dbReference type="EMBL" id="FOZN01000001">
    <property type="protein sequence ID" value="SFS00108.1"/>
    <property type="molecule type" value="Genomic_DNA"/>
</dbReference>
<keyword evidence="6" id="KW-1185">Reference proteome</keyword>
<dbReference type="InterPro" id="IPR046335">
    <property type="entry name" value="LacI/GalR-like_sensor"/>
</dbReference>
<reference evidence="5 6" key="1">
    <citation type="submission" date="2016-10" db="EMBL/GenBank/DDBJ databases">
        <authorList>
            <person name="Varghese N."/>
            <person name="Submissions S."/>
        </authorList>
    </citation>
    <scope>NUCLEOTIDE SEQUENCE [LARGE SCALE GENOMIC DNA]</scope>
    <source>
        <strain evidence="5 6">IAM 15147</strain>
    </source>
</reference>
<dbReference type="SMART" id="SM00354">
    <property type="entry name" value="HTH_LACI"/>
    <property type="match status" value="1"/>
</dbReference>
<dbReference type="Pfam" id="PF13377">
    <property type="entry name" value="Peripla_BP_3"/>
    <property type="match status" value="1"/>
</dbReference>
<dbReference type="CDD" id="cd01392">
    <property type="entry name" value="HTH_LacI"/>
    <property type="match status" value="1"/>
</dbReference>
<accession>A0AA94HKT3</accession>
<evidence type="ECO:0000256" key="3">
    <source>
        <dbReference type="ARBA" id="ARBA00023163"/>
    </source>
</evidence>
<evidence type="ECO:0000256" key="2">
    <source>
        <dbReference type="ARBA" id="ARBA00023125"/>
    </source>
</evidence>
<name>A0AA94HKT3_9MICO</name>
<dbReference type="Gene3D" id="3.40.50.2300">
    <property type="match status" value="2"/>
</dbReference>
<dbReference type="PROSITE" id="PS00356">
    <property type="entry name" value="HTH_LACI_1"/>
    <property type="match status" value="1"/>
</dbReference>
<dbReference type="Pfam" id="PF00356">
    <property type="entry name" value="LacI"/>
    <property type="match status" value="1"/>
</dbReference>
<dbReference type="AlphaFoldDB" id="A0AA94HKT3"/>
<dbReference type="SUPFAM" id="SSF53822">
    <property type="entry name" value="Periplasmic binding protein-like I"/>
    <property type="match status" value="1"/>
</dbReference>
<protein>
    <submittedName>
        <fullName evidence="5">Transcriptional regulator, LacI family</fullName>
    </submittedName>
</protein>
<dbReference type="PANTHER" id="PTHR30146">
    <property type="entry name" value="LACI-RELATED TRANSCRIPTIONAL REPRESSOR"/>
    <property type="match status" value="1"/>
</dbReference>
<dbReference type="PROSITE" id="PS50932">
    <property type="entry name" value="HTH_LACI_2"/>
    <property type="match status" value="1"/>
</dbReference>
<dbReference type="InterPro" id="IPR000843">
    <property type="entry name" value="HTH_LacI"/>
</dbReference>
<evidence type="ECO:0000259" key="4">
    <source>
        <dbReference type="PROSITE" id="PS50932"/>
    </source>
</evidence>
<dbReference type="InterPro" id="IPR010982">
    <property type="entry name" value="Lambda_DNA-bd_dom_sf"/>
</dbReference>
<dbReference type="Proteomes" id="UP000198506">
    <property type="component" value="Unassembled WGS sequence"/>
</dbReference>
<dbReference type="GO" id="GO:0003700">
    <property type="term" value="F:DNA-binding transcription factor activity"/>
    <property type="evidence" value="ECO:0007669"/>
    <property type="project" value="TreeGrafter"/>
</dbReference>
<keyword evidence="2" id="KW-0238">DNA-binding</keyword>
<gene>
    <name evidence="5" type="ORF">SAMN04487783_0419</name>
</gene>
<dbReference type="Gene3D" id="1.10.260.40">
    <property type="entry name" value="lambda repressor-like DNA-binding domains"/>
    <property type="match status" value="1"/>
</dbReference>
<keyword evidence="1" id="KW-0805">Transcription regulation</keyword>
<dbReference type="InterPro" id="IPR028082">
    <property type="entry name" value="Peripla_BP_I"/>
</dbReference>
<sequence>MPVTLQDVAAAAGVSQATAARALNNYGSVSAGAKERVLKAAADLGYETNHVAQALRSGNTRTVNFLPGNIGAPFFARIAHILSGTLEEAGYVLAVSSSYEQVERERSIIESMRARMSPGLIVAPAHRDLHEHLQRLQQRGTAVVAIDRSLAERGIDSITVDNYALGADAAAHLIALGHRTLGLIYDSDDIGSTPDRVRGAAEAIRAAGGTVVAIQAGTDLEMATTRICERLALSSSEPTALIPMDALMTEATIAAIRQLDLRIRTDLSLVAVDDHSLARLLDPPLTVMAQPVDQIGEDAARLMIQRLEGERTDEVVDLRHRAELIVRGSTALRN</sequence>
<dbReference type="PANTHER" id="PTHR30146:SF138">
    <property type="entry name" value="TRANSCRIPTIONAL REGULATORY PROTEIN"/>
    <property type="match status" value="1"/>
</dbReference>
<dbReference type="SUPFAM" id="SSF47413">
    <property type="entry name" value="lambda repressor-like DNA-binding domains"/>
    <property type="match status" value="1"/>
</dbReference>
<keyword evidence="3" id="KW-0804">Transcription</keyword>
<dbReference type="GO" id="GO:0000976">
    <property type="term" value="F:transcription cis-regulatory region binding"/>
    <property type="evidence" value="ECO:0007669"/>
    <property type="project" value="TreeGrafter"/>
</dbReference>